<dbReference type="OrthoDB" id="190089at2759"/>
<evidence type="ECO:0000313" key="1">
    <source>
        <dbReference type="EMBL" id="CAH2015486.1"/>
    </source>
</evidence>
<dbReference type="Proteomes" id="UP001152888">
    <property type="component" value="Unassembled WGS sequence"/>
</dbReference>
<sequence>MEDLESAEHEEEISGEDVNKILQKYLGGTKFVVIRKALKPLATPGMLGRHENLEITFLNSSGVKETQSFFVKFLPK</sequence>
<dbReference type="AlphaFoldDB" id="A0A9P0Q9L4"/>
<evidence type="ECO:0000313" key="2">
    <source>
        <dbReference type="Proteomes" id="UP001152888"/>
    </source>
</evidence>
<proteinExistence type="predicted"/>
<accession>A0A9P0Q9L4</accession>
<organism evidence="1 2">
    <name type="scientific">Acanthoscelides obtectus</name>
    <name type="common">Bean weevil</name>
    <name type="synonym">Bruchus obtectus</name>
    <dbReference type="NCBI Taxonomy" id="200917"/>
    <lineage>
        <taxon>Eukaryota</taxon>
        <taxon>Metazoa</taxon>
        <taxon>Ecdysozoa</taxon>
        <taxon>Arthropoda</taxon>
        <taxon>Hexapoda</taxon>
        <taxon>Insecta</taxon>
        <taxon>Pterygota</taxon>
        <taxon>Neoptera</taxon>
        <taxon>Endopterygota</taxon>
        <taxon>Coleoptera</taxon>
        <taxon>Polyphaga</taxon>
        <taxon>Cucujiformia</taxon>
        <taxon>Chrysomeloidea</taxon>
        <taxon>Chrysomelidae</taxon>
        <taxon>Bruchinae</taxon>
        <taxon>Bruchini</taxon>
        <taxon>Acanthoscelides</taxon>
    </lineage>
</organism>
<comment type="caution">
    <text evidence="1">The sequence shown here is derived from an EMBL/GenBank/DDBJ whole genome shotgun (WGS) entry which is preliminary data.</text>
</comment>
<gene>
    <name evidence="1" type="ORF">ACAOBT_LOCUS34791</name>
</gene>
<reference evidence="1" key="1">
    <citation type="submission" date="2022-03" db="EMBL/GenBank/DDBJ databases">
        <authorList>
            <person name="Sayadi A."/>
        </authorList>
    </citation>
    <scope>NUCLEOTIDE SEQUENCE</scope>
</reference>
<name>A0A9P0Q9L4_ACAOB</name>
<keyword evidence="2" id="KW-1185">Reference proteome</keyword>
<protein>
    <submittedName>
        <fullName evidence="1">Uncharacterized protein</fullName>
    </submittedName>
</protein>
<dbReference type="EMBL" id="CAKOFQ010008700">
    <property type="protein sequence ID" value="CAH2015486.1"/>
    <property type="molecule type" value="Genomic_DNA"/>
</dbReference>